<accession>A0A0F0CS13</accession>
<keyword evidence="5" id="KW-0032">Aminotransferase</keyword>
<keyword evidence="5" id="KW-0808">Transferase</keyword>
<dbReference type="Proteomes" id="UP000033428">
    <property type="component" value="Unassembled WGS sequence"/>
</dbReference>
<dbReference type="InterPro" id="IPR000653">
    <property type="entry name" value="DegT/StrS_aminotransferase"/>
</dbReference>
<dbReference type="NCBIfam" id="TIGR03588">
    <property type="entry name" value="PseC"/>
    <property type="match status" value="1"/>
</dbReference>
<name>A0A0F0CS13_9BACT</name>
<dbReference type="SUPFAM" id="SSF53383">
    <property type="entry name" value="PLP-dependent transferases"/>
    <property type="match status" value="1"/>
</dbReference>
<dbReference type="Gene3D" id="3.90.1150.10">
    <property type="entry name" value="Aspartate Aminotransferase, domain 1"/>
    <property type="match status" value="1"/>
</dbReference>
<evidence type="ECO:0000256" key="3">
    <source>
        <dbReference type="PIRSR" id="PIRSR000390-2"/>
    </source>
</evidence>
<gene>
    <name evidence="5" type="ORF">OMAG_000077</name>
</gene>
<dbReference type="PANTHER" id="PTHR30244:SF34">
    <property type="entry name" value="DTDP-4-AMINO-4,6-DIDEOXYGALACTOSE TRANSAMINASE"/>
    <property type="match status" value="1"/>
</dbReference>
<dbReference type="GO" id="GO:0000271">
    <property type="term" value="P:polysaccharide biosynthetic process"/>
    <property type="evidence" value="ECO:0007669"/>
    <property type="project" value="TreeGrafter"/>
</dbReference>
<dbReference type="GO" id="GO:0008483">
    <property type="term" value="F:transaminase activity"/>
    <property type="evidence" value="ECO:0007669"/>
    <property type="project" value="UniProtKB-KW"/>
</dbReference>
<feature type="modified residue" description="N6-(pyridoxal phosphate)lysine" evidence="3">
    <location>
        <position position="187"/>
    </location>
</feature>
<dbReference type="InterPro" id="IPR015421">
    <property type="entry name" value="PyrdxlP-dep_Trfase_major"/>
</dbReference>
<dbReference type="AlphaFoldDB" id="A0A0F0CS13"/>
<evidence type="ECO:0000256" key="1">
    <source>
        <dbReference type="ARBA" id="ARBA00037999"/>
    </source>
</evidence>
<dbReference type="InterPro" id="IPR015422">
    <property type="entry name" value="PyrdxlP-dep_Trfase_small"/>
</dbReference>
<evidence type="ECO:0000256" key="4">
    <source>
        <dbReference type="RuleBase" id="RU004508"/>
    </source>
</evidence>
<keyword evidence="6" id="KW-1185">Reference proteome</keyword>
<proteinExistence type="inferred from homology"/>
<reference evidence="5 6" key="1">
    <citation type="submission" date="2015-02" db="EMBL/GenBank/DDBJ databases">
        <title>Single-cell genomics of uncultivated deep-branching MTB reveals a conserved set of magnetosome genes.</title>
        <authorList>
            <person name="Kolinko S."/>
            <person name="Richter M."/>
            <person name="Glockner F.O."/>
            <person name="Brachmann A."/>
            <person name="Schuler D."/>
        </authorList>
    </citation>
    <scope>NUCLEOTIDE SEQUENCE [LARGE SCALE GENOMIC DNA]</scope>
    <source>
        <strain evidence="5">SKK-01</strain>
    </source>
</reference>
<dbReference type="InterPro" id="IPR015424">
    <property type="entry name" value="PyrdxlP-dep_Trfase"/>
</dbReference>
<comment type="similarity">
    <text evidence="1 4">Belongs to the DegT/DnrJ/EryC1 family.</text>
</comment>
<sequence length="387" mass="43544">MSKYEIPYGRHSIDQNDIDAVVSALRGDRITQGGKVEEFEKVLSSYCGSKYAVAVSSGTAALHLACIIAGVKAGDEVITTPITFAATSNMVLLAGGKTVFADIGHRSMNIDPEEIVKKITKKTKAIIPVHFSGFPCDMDKISKIAREKGIFIIEDACHALGAKYASGETVGSNTYCGLTVLSFHPVKHITTGEGGAVLTNDYQTYKRLIGLRSHGIYRTNESQKEQGLWYYEMMELGFNYRITDIQCALGISQLKKSDVFLQQRTEIAGQYNRLFDKNSFFTLPFEGYEIKSSWHFYPIKLINSMIKQKREIVEELYNRGIFVQSHYIPVYLHPYYQSLGYGKGICPRAEEFFNGEISLPLFPTMRDDDVEYVAKNFLDILKKMQVE</sequence>
<dbReference type="GO" id="GO:0030170">
    <property type="term" value="F:pyridoxal phosphate binding"/>
    <property type="evidence" value="ECO:0007669"/>
    <property type="project" value="TreeGrafter"/>
</dbReference>
<dbReference type="EMBL" id="JYNY01000016">
    <property type="protein sequence ID" value="KJJ86087.1"/>
    <property type="molecule type" value="Genomic_DNA"/>
</dbReference>
<evidence type="ECO:0000313" key="6">
    <source>
        <dbReference type="Proteomes" id="UP000033428"/>
    </source>
</evidence>
<dbReference type="PIRSF" id="PIRSF000390">
    <property type="entry name" value="PLP_StrS"/>
    <property type="match status" value="1"/>
</dbReference>
<dbReference type="PANTHER" id="PTHR30244">
    <property type="entry name" value="TRANSAMINASE"/>
    <property type="match status" value="1"/>
</dbReference>
<comment type="caution">
    <text evidence="5">The sequence shown here is derived from an EMBL/GenBank/DDBJ whole genome shotgun (WGS) entry which is preliminary data.</text>
</comment>
<evidence type="ECO:0000256" key="2">
    <source>
        <dbReference type="PIRSR" id="PIRSR000390-1"/>
    </source>
</evidence>
<evidence type="ECO:0000313" key="5">
    <source>
        <dbReference type="EMBL" id="KJJ86087.1"/>
    </source>
</evidence>
<protein>
    <submittedName>
        <fullName evidence="5">UDP-4-keto-6-deoxy-N-acetylglucosamine 4-aminotransferase</fullName>
    </submittedName>
</protein>
<dbReference type="CDD" id="cd00616">
    <property type="entry name" value="AHBA_syn"/>
    <property type="match status" value="1"/>
</dbReference>
<organism evidence="5 6">
    <name type="scientific">Candidatus Omnitrophus magneticus</name>
    <dbReference type="NCBI Taxonomy" id="1609969"/>
    <lineage>
        <taxon>Bacteria</taxon>
        <taxon>Pseudomonadati</taxon>
        <taxon>Candidatus Omnitrophota</taxon>
        <taxon>Candidatus Omnitrophus</taxon>
    </lineage>
</organism>
<dbReference type="Pfam" id="PF01041">
    <property type="entry name" value="DegT_DnrJ_EryC1"/>
    <property type="match status" value="1"/>
</dbReference>
<feature type="active site" description="Proton acceptor" evidence="2">
    <location>
        <position position="187"/>
    </location>
</feature>
<dbReference type="InterPro" id="IPR020026">
    <property type="entry name" value="PseC"/>
</dbReference>
<keyword evidence="3 4" id="KW-0663">Pyridoxal phosphate</keyword>
<dbReference type="Gene3D" id="3.40.640.10">
    <property type="entry name" value="Type I PLP-dependent aspartate aminotransferase-like (Major domain)"/>
    <property type="match status" value="1"/>
</dbReference>